<dbReference type="SUPFAM" id="SSF49265">
    <property type="entry name" value="Fibronectin type III"/>
    <property type="match status" value="3"/>
</dbReference>
<feature type="domain" description="Fibronectin type-III" evidence="15">
    <location>
        <begin position="1348"/>
        <end position="1476"/>
    </location>
</feature>
<sequence length="2417" mass="265728">METGKSYTSRPSDVTNILPTSHQHLRHNVCIVIESLRGERRRKEMMVAVRGGAEESEGEGGIDSPGALFIPIHAPRELENSTTREHRLKLDKSGWEVKSDSREVERRALLIFVSSPSLTIFCIEMTLSPTRSQSEPRLACLSVCQALRACPGSPLPIIPPSFSRSVFAHATAAPPNPRHVSAGALATARERGKSGAREGKRERGRGKRRRALISNRFFLTSYGALYISDVQKEDALSTYRCITKHKYSGETRQSNGARLSVLDPTETPPSVMDSFQSGEVQVGRSIELPCIASGYPNPTIRWLKDGRPLPADSRWTRRLTGLTISDLRLEDSGNYICEVTNSFGSKEVTGHLNVIEPLRVTLSPKNLKTGISSTVILSCAVQGSPHFTVSWFRNTEPIVPDQHFSIQGAHNETLFITAAQKRHSGAYQCFATRKGQTAQDFSIILLEDGTPRIVSSFSERVVAPGEPFSLMCAAKGAPPPTITWTLDDEPVARDSAHRASQYTLSDGSTVSHVNVTNPQIRDGGVYRCAARNSAGSAEYQARINVRGACLLFNLRRLGSSVCVLGIFPLLLFVSPSAESLFLSFTHTRCLCLVAGWLAHVWCPGCSGTEWRSGSRETPSRQREKRHAWFVSMICAFVPSYDEGYSARHIETVDAHTYYTTFSAVKTKSILTPSFPSTTCSSSSYISPFFTSNIHVKPGLLSPSLTQILLLYHFLPGTFSLFFCPPSIRAMRNITAVAGRNTFINCRVIGYPYYSIKWFKDGTTPLPDNHRQVVYENGTLKLSDVQKGTDEGAYLCSVLIQPQLSISQTVYVTVKVPPLIQPFDFPPTSIGKLMYIACVVSSGDMPIRITWRKDGQEIVSGTSGVTIETKEFMSSLQISKVSLQHNGNYTCIASNDAATVSSERQLIVTVPPGFRVQPNNQDGIYGKSEVLNCSVEGYPPPKVVWKHAKGIGNPQQYHPVPLTGRIQILSNGSLLIRHVLEEDRGYYLYVLLQSLIPAMITSHPNTTMAIKGQNKELNCTARGEYPIIIRWERGDTVIDPDRNPRYSITTSPNEKSDEVISTLKLKPAERGDSVFFSCHAINSYGEGRGLIQLTLEVREVKDRSMNLRWTQRFDGNSIITSYDIEYKNKSDPWELKHATRKISPTNNQANIVELHPASVYSIRMYSYNKIGRTPDGPPMDVILQPMTSQSIRIGYRENGPGSNGQYSIVEMKATGDSEVYTLDNLKKFAQYVPSQPPQNVRAITVTSDEAVITWSEPPRMTLNGVLKGYRVVFWSLYPDGGGCCGGQTLGLNQKWGEMQNITTTREQVELKGLEKFTNYSIQVLAYTQAGDGVRSNVLYIQTREDHPGPPAGIKAVPSSATSVVVSWLPPIKPNGIIRKYTIYCSSPGSGQPVRHKRGKVLFNTDFGVGEGGEEEEEEEVEEEGGAPSEYEANPELLIYRITHLTRGQQYLIWAAAVTTAGRGNISEKVTVEPAGKAPAKILSFGGTVTTPWMKEVRLPCSSVGEPTPTIKWTKDSEDTAIPVTQDGHRNILSNGTLVLRSVKAEDSGYYTCTATNTLGFDTIIVNLLVQVPPDQPRLTVSTTSTSSITLAWIPGDNGGSSIRVDNTEEWKDVFISSSERSFKLDNLRCGTWYKVKLAAKNSVGAEPQFNKDQPLFTHINSTHARLNLQGWTSGGCPITAVLLEFRPKGTWAWQSVRTNASADIFLAELREATWYELKMKACNSAGCGNQSSQFATLDYDGSTIPPIKSARGEGDDVKKLFSIGCPVILVTLGMALLFIIRKKRKEKRLKRLRDAKSLAEMLISSKNNRSFDTPVKGPPQGPRLHIDIPRVQLLIEDKEGIKQIGEDKATIPVTDTEFSQSVNPQSFCTGVSVHHPALIQNTGPLIDMSDIRPGTNPVSRKSVKSAHSTRNRYSSQWTLTKCQASTPARTLTSDWRTVGSQHGITVTESDSYNKGRNSMVSTESASSTYEELARAYEHAKLEEHLQHAKFEITECFISDSSSDQMTTGTNDNADSMTSMSTPSEPGICRFTASPPKPQDYDRGKNVAVPIPHRANKSEYCNLPLYMKTDPFFRKQAELHDPCPVVPPREASIRSLAARAYHTQGRHMTLDPSKQQALTLGHGGLSSLTSSGASGTSGPASSGAAGSSSISSGTATLPQRTLTMPSTSSTSSAPSGAAAAGAGASASSTGGSGPTPGSSKVGGSRDSLLESSSSGLGRLQKQNAGAYSKSYTLLFYLAFSRIKYAKPQDLFPNFASFYFLGDKLERVKGKRISLFISLNSLRYERKALVLLFVRSFVRLFVFDAIYLSPLLPHPDLPQKRYHFLCLTPLLDEPSTGRKAGRGQRGREEVEADGPVNGEGEISAVAVYSKYIRGESRDLMPYLIEKEKFYFKKRFEDNRSVGGAAVSERRCRSRNAEING</sequence>
<evidence type="ECO:0000256" key="2">
    <source>
        <dbReference type="ARBA" id="ARBA00022692"/>
    </source>
</evidence>
<feature type="compositionally biased region" description="Low complexity" evidence="13">
    <location>
        <begin position="2123"/>
        <end position="2155"/>
    </location>
</feature>
<feature type="region of interest" description="Disordered" evidence="13">
    <location>
        <begin position="187"/>
        <end position="207"/>
    </location>
</feature>
<feature type="region of interest" description="Disordered" evidence="13">
    <location>
        <begin position="2116"/>
        <end position="2214"/>
    </location>
</feature>
<dbReference type="InterPro" id="IPR013783">
    <property type="entry name" value="Ig-like_fold"/>
</dbReference>
<evidence type="ECO:0000256" key="7">
    <source>
        <dbReference type="ARBA" id="ARBA00022989"/>
    </source>
</evidence>
<feature type="domain" description="Ig-like" evidence="14">
    <location>
        <begin position="1466"/>
        <end position="1555"/>
    </location>
</feature>
<dbReference type="Pfam" id="PF00041">
    <property type="entry name" value="fn3"/>
    <property type="match status" value="4"/>
</dbReference>
<feature type="region of interest" description="Disordered" evidence="13">
    <location>
        <begin position="1883"/>
        <end position="1909"/>
    </location>
</feature>
<dbReference type="InterPro" id="IPR003961">
    <property type="entry name" value="FN3_dom"/>
</dbReference>
<feature type="region of interest" description="Disordered" evidence="13">
    <location>
        <begin position="1404"/>
        <end position="1428"/>
    </location>
</feature>
<proteinExistence type="predicted"/>
<dbReference type="PANTHER" id="PTHR10075">
    <property type="entry name" value="BASIGIN RELATED"/>
    <property type="match status" value="1"/>
</dbReference>
<accession>A0ABQ8LZM9</accession>
<feature type="region of interest" description="Disordered" evidence="13">
    <location>
        <begin position="2332"/>
        <end position="2354"/>
    </location>
</feature>
<feature type="domain" description="Ig-like" evidence="14">
    <location>
        <begin position="725"/>
        <end position="806"/>
    </location>
</feature>
<feature type="domain" description="Ig-like" evidence="14">
    <location>
        <begin position="451"/>
        <end position="544"/>
    </location>
</feature>
<keyword evidence="9" id="KW-0472">Membrane</keyword>
<evidence type="ECO:0000256" key="12">
    <source>
        <dbReference type="ARBA" id="ARBA00034103"/>
    </source>
</evidence>
<dbReference type="InterPro" id="IPR036116">
    <property type="entry name" value="FN3_sf"/>
</dbReference>
<dbReference type="SUPFAM" id="SSF48726">
    <property type="entry name" value="Immunoglobulin"/>
    <property type="match status" value="7"/>
</dbReference>
<dbReference type="Pfam" id="PF13927">
    <property type="entry name" value="Ig_3"/>
    <property type="match status" value="5"/>
</dbReference>
<evidence type="ECO:0000256" key="6">
    <source>
        <dbReference type="ARBA" id="ARBA00022902"/>
    </source>
</evidence>
<keyword evidence="6" id="KW-0524">Neurogenesis</keyword>
<dbReference type="EMBL" id="JACTAM010000015">
    <property type="protein sequence ID" value="KAI2656078.1"/>
    <property type="molecule type" value="Genomic_DNA"/>
</dbReference>
<feature type="domain" description="Ig-like" evidence="14">
    <location>
        <begin position="996"/>
        <end position="1095"/>
    </location>
</feature>
<dbReference type="SMART" id="SM00409">
    <property type="entry name" value="IG"/>
    <property type="match status" value="8"/>
</dbReference>
<keyword evidence="7" id="KW-1133">Transmembrane helix</keyword>
<feature type="domain" description="Fibronectin type-III" evidence="15">
    <location>
        <begin position="1090"/>
        <end position="1190"/>
    </location>
</feature>
<feature type="compositionally biased region" description="Basic residues" evidence="13">
    <location>
        <begin position="1900"/>
        <end position="1909"/>
    </location>
</feature>
<evidence type="ECO:0000256" key="3">
    <source>
        <dbReference type="ARBA" id="ARBA00022729"/>
    </source>
</evidence>
<dbReference type="InterPro" id="IPR003598">
    <property type="entry name" value="Ig_sub2"/>
</dbReference>
<feature type="compositionally biased region" description="Acidic residues" evidence="13">
    <location>
        <begin position="1410"/>
        <end position="1423"/>
    </location>
</feature>
<feature type="compositionally biased region" description="Basic and acidic residues" evidence="13">
    <location>
        <begin position="188"/>
        <end position="201"/>
    </location>
</feature>
<feature type="domain" description="Fibronectin type-III" evidence="15">
    <location>
        <begin position="1235"/>
        <end position="1344"/>
    </location>
</feature>
<feature type="domain" description="Ig-like" evidence="14">
    <location>
        <begin position="357"/>
        <end position="442"/>
    </location>
</feature>
<dbReference type="Gene3D" id="2.60.40.10">
    <property type="entry name" value="Immunoglobulins"/>
    <property type="match status" value="14"/>
</dbReference>
<keyword evidence="5" id="KW-0130">Cell adhesion</keyword>
<evidence type="ECO:0000313" key="16">
    <source>
        <dbReference type="EMBL" id="KAI2656078.1"/>
    </source>
</evidence>
<dbReference type="SMART" id="SM00408">
    <property type="entry name" value="IGc2"/>
    <property type="match status" value="8"/>
</dbReference>
<feature type="domain" description="Ig-like" evidence="14">
    <location>
        <begin position="911"/>
        <end position="986"/>
    </location>
</feature>
<organism evidence="16 17">
    <name type="scientific">Labeo rohita</name>
    <name type="common">Indian major carp</name>
    <name type="synonym">Cyprinus rohita</name>
    <dbReference type="NCBI Taxonomy" id="84645"/>
    <lineage>
        <taxon>Eukaryota</taxon>
        <taxon>Metazoa</taxon>
        <taxon>Chordata</taxon>
        <taxon>Craniata</taxon>
        <taxon>Vertebrata</taxon>
        <taxon>Euteleostomi</taxon>
        <taxon>Actinopterygii</taxon>
        <taxon>Neopterygii</taxon>
        <taxon>Teleostei</taxon>
        <taxon>Ostariophysi</taxon>
        <taxon>Cypriniformes</taxon>
        <taxon>Cyprinidae</taxon>
        <taxon>Labeoninae</taxon>
        <taxon>Labeonini</taxon>
        <taxon>Labeo</taxon>
    </lineage>
</organism>
<feature type="domain" description="Fibronectin type-III" evidence="15">
    <location>
        <begin position="1571"/>
        <end position="1659"/>
    </location>
</feature>
<keyword evidence="17" id="KW-1185">Reference proteome</keyword>
<reference evidence="16 17" key="1">
    <citation type="submission" date="2022-01" db="EMBL/GenBank/DDBJ databases">
        <title>A high-quality chromosome-level genome assembly of rohu carp, Labeo rohita.</title>
        <authorList>
            <person name="Arick M.A. II"/>
            <person name="Hsu C.-Y."/>
            <person name="Magbanua Z."/>
            <person name="Pechanova O."/>
            <person name="Grover C."/>
            <person name="Miller E."/>
            <person name="Thrash A."/>
            <person name="Ezzel L."/>
            <person name="Alam S."/>
            <person name="Benzie J."/>
            <person name="Hamilton M."/>
            <person name="Karsi A."/>
            <person name="Lawrence M.L."/>
            <person name="Peterson D.G."/>
        </authorList>
    </citation>
    <scope>NUCLEOTIDE SEQUENCE [LARGE SCALE GENOMIC DNA]</scope>
    <source>
        <strain evidence="17">BAU-BD-2019</strain>
        <tissue evidence="16">Blood</tissue>
    </source>
</reference>
<dbReference type="InterPro" id="IPR007110">
    <property type="entry name" value="Ig-like_dom"/>
</dbReference>
<dbReference type="SMART" id="SM00060">
    <property type="entry name" value="FN3"/>
    <property type="match status" value="5"/>
</dbReference>
<feature type="domain" description="Ig-like" evidence="14">
    <location>
        <begin position="269"/>
        <end position="349"/>
    </location>
</feature>
<name>A0ABQ8LZM9_LABRO</name>
<evidence type="ECO:0000256" key="9">
    <source>
        <dbReference type="ARBA" id="ARBA00023136"/>
    </source>
</evidence>
<dbReference type="PROSITE" id="PS50853">
    <property type="entry name" value="FN3"/>
    <property type="match status" value="4"/>
</dbReference>
<keyword evidence="2" id="KW-0812">Transmembrane</keyword>
<evidence type="ECO:0000256" key="10">
    <source>
        <dbReference type="ARBA" id="ARBA00023157"/>
    </source>
</evidence>
<evidence type="ECO:0000256" key="13">
    <source>
        <dbReference type="SAM" id="MobiDB-lite"/>
    </source>
</evidence>
<comment type="caution">
    <text evidence="16">The sequence shown here is derived from an EMBL/GenBank/DDBJ whole genome shotgun (WGS) entry which is preliminary data.</text>
</comment>
<dbReference type="InterPro" id="IPR036179">
    <property type="entry name" value="Ig-like_dom_sf"/>
</dbReference>
<keyword evidence="8" id="KW-0770">Synapse</keyword>
<feature type="compositionally biased region" description="Low complexity" evidence="13">
    <location>
        <begin position="2163"/>
        <end position="2214"/>
    </location>
</feature>
<keyword evidence="11" id="KW-0393">Immunoglobulin domain</keyword>
<evidence type="ECO:0000256" key="4">
    <source>
        <dbReference type="ARBA" id="ARBA00022737"/>
    </source>
</evidence>
<evidence type="ECO:0000256" key="1">
    <source>
        <dbReference type="ARBA" id="ARBA00004167"/>
    </source>
</evidence>
<dbReference type="Proteomes" id="UP000830375">
    <property type="component" value="Unassembled WGS sequence"/>
</dbReference>
<dbReference type="CDD" id="cd00096">
    <property type="entry name" value="Ig"/>
    <property type="match status" value="2"/>
</dbReference>
<dbReference type="InterPro" id="IPR003599">
    <property type="entry name" value="Ig_sub"/>
</dbReference>
<feature type="region of interest" description="Disordered" evidence="13">
    <location>
        <begin position="2000"/>
        <end position="2024"/>
    </location>
</feature>
<evidence type="ECO:0000259" key="14">
    <source>
        <dbReference type="PROSITE" id="PS50835"/>
    </source>
</evidence>
<dbReference type="Pfam" id="PF07679">
    <property type="entry name" value="I-set"/>
    <property type="match status" value="3"/>
</dbReference>
<keyword evidence="3" id="KW-0732">Signal</keyword>
<evidence type="ECO:0000313" key="17">
    <source>
        <dbReference type="Proteomes" id="UP000830375"/>
    </source>
</evidence>
<gene>
    <name evidence="16" type="ORF">H4Q32_012901</name>
</gene>
<feature type="compositionally biased region" description="Polar residues" evidence="13">
    <location>
        <begin position="2000"/>
        <end position="2022"/>
    </location>
</feature>
<feature type="domain" description="Ig-like" evidence="14">
    <location>
        <begin position="816"/>
        <end position="906"/>
    </location>
</feature>
<evidence type="ECO:0000256" key="5">
    <source>
        <dbReference type="ARBA" id="ARBA00022889"/>
    </source>
</evidence>
<comment type="subcellular location">
    <subcellularLocation>
        <location evidence="1">Membrane</location>
        <topology evidence="1">Single-pass membrane protein</topology>
    </subcellularLocation>
    <subcellularLocation>
        <location evidence="12">Synapse</location>
    </subcellularLocation>
</comment>
<dbReference type="InterPro" id="IPR013098">
    <property type="entry name" value="Ig_I-set"/>
</dbReference>
<dbReference type="PROSITE" id="PS50835">
    <property type="entry name" value="IG_LIKE"/>
    <property type="match status" value="8"/>
</dbReference>
<dbReference type="CDD" id="cd00063">
    <property type="entry name" value="FN3"/>
    <property type="match status" value="5"/>
</dbReference>
<evidence type="ECO:0000256" key="11">
    <source>
        <dbReference type="ARBA" id="ARBA00023319"/>
    </source>
</evidence>
<keyword evidence="10" id="KW-1015">Disulfide bond</keyword>
<protein>
    <submittedName>
        <fullName evidence="16">Down syndrome cell adhesion molecule-like protein 1</fullName>
    </submittedName>
</protein>
<keyword evidence="4" id="KW-0677">Repeat</keyword>
<evidence type="ECO:0000256" key="8">
    <source>
        <dbReference type="ARBA" id="ARBA00023018"/>
    </source>
</evidence>
<evidence type="ECO:0000259" key="15">
    <source>
        <dbReference type="PROSITE" id="PS50853"/>
    </source>
</evidence>
<dbReference type="PANTHER" id="PTHR10075:SF72">
    <property type="entry name" value="CELL ADHESION MOLECULE DSCAML1"/>
    <property type="match status" value="1"/>
</dbReference>
<dbReference type="SMART" id="SM00406">
    <property type="entry name" value="IGv"/>
    <property type="match status" value="2"/>
</dbReference>
<dbReference type="InterPro" id="IPR013106">
    <property type="entry name" value="Ig_V-set"/>
</dbReference>
<dbReference type="InterPro" id="IPR056754">
    <property type="entry name" value="DSCAM/DSCAML_C"/>
</dbReference>
<dbReference type="Pfam" id="PF25059">
    <property type="entry name" value="FN3_DSCAM-DSCAML_C"/>
    <property type="match status" value="1"/>
</dbReference>
<dbReference type="CDD" id="cd05734">
    <property type="entry name" value="Ig_DSCAM"/>
    <property type="match status" value="1"/>
</dbReference>